<feature type="domain" description="DNA topoisomerase IB N-terminal" evidence="8">
    <location>
        <begin position="28"/>
        <end position="76"/>
    </location>
</feature>
<dbReference type="Gene3D" id="1.10.132.120">
    <property type="match status" value="1"/>
</dbReference>
<dbReference type="PRINTS" id="PR00416">
    <property type="entry name" value="EUTPISMRASEI"/>
</dbReference>
<dbReference type="InterPro" id="IPR035447">
    <property type="entry name" value="DNA_topo_I_N_sf"/>
</dbReference>
<evidence type="ECO:0000256" key="5">
    <source>
        <dbReference type="ARBA" id="ARBA00023125"/>
    </source>
</evidence>
<dbReference type="InterPro" id="IPR011010">
    <property type="entry name" value="DNA_brk_join_enz"/>
</dbReference>
<dbReference type="SUPFAM" id="SSF56349">
    <property type="entry name" value="DNA breaking-rejoining enzymes"/>
    <property type="match status" value="1"/>
</dbReference>
<comment type="similarity">
    <text evidence="2">Belongs to the type IB topoisomerase family.</text>
</comment>
<gene>
    <name evidence="9" type="ORF">GCM10017056_45490</name>
</gene>
<dbReference type="InterPro" id="IPR014711">
    <property type="entry name" value="TopoI_cat_a-hlx-sub_euk"/>
</dbReference>
<dbReference type="Gene3D" id="3.30.66.10">
    <property type="entry name" value="DNA topoisomerase I domain"/>
    <property type="match status" value="1"/>
</dbReference>
<dbReference type="InterPro" id="IPR049331">
    <property type="entry name" value="Top1B_N_bact"/>
</dbReference>
<protein>
    <recommendedName>
        <fullName evidence="3">DNA topoisomerase</fullName>
        <ecNumber evidence="3">5.6.2.1</ecNumber>
    </recommendedName>
</protein>
<keyword evidence="6" id="KW-0413">Isomerase</keyword>
<evidence type="ECO:0000256" key="2">
    <source>
        <dbReference type="ARBA" id="ARBA00006645"/>
    </source>
</evidence>
<dbReference type="GO" id="GO:0003677">
    <property type="term" value="F:DNA binding"/>
    <property type="evidence" value="ECO:0007669"/>
    <property type="project" value="UniProtKB-KW"/>
</dbReference>
<dbReference type="SUPFAM" id="SSF55869">
    <property type="entry name" value="DNA topoisomerase I domain"/>
    <property type="match status" value="1"/>
</dbReference>
<comment type="caution">
    <text evidence="9">The sequence shown here is derived from an EMBL/GenBank/DDBJ whole genome shotgun (WGS) entry which is preliminary data.</text>
</comment>
<keyword evidence="4" id="KW-0799">Topoisomerase</keyword>
<evidence type="ECO:0000259" key="7">
    <source>
        <dbReference type="Pfam" id="PF01028"/>
    </source>
</evidence>
<reference evidence="9" key="1">
    <citation type="journal article" date="2014" name="Int. J. Syst. Evol. Microbiol.">
        <title>Complete genome sequence of Corynebacterium casei LMG S-19264T (=DSM 44701T), isolated from a smear-ripened cheese.</title>
        <authorList>
            <consortium name="US DOE Joint Genome Institute (JGI-PGF)"/>
            <person name="Walter F."/>
            <person name="Albersmeier A."/>
            <person name="Kalinowski J."/>
            <person name="Ruckert C."/>
        </authorList>
    </citation>
    <scope>NUCLEOTIDE SEQUENCE</scope>
    <source>
        <strain evidence="9">KCTC 42650</strain>
    </source>
</reference>
<proteinExistence type="inferred from homology"/>
<dbReference type="GO" id="GO:0006265">
    <property type="term" value="P:DNA topological change"/>
    <property type="evidence" value="ECO:0007669"/>
    <property type="project" value="InterPro"/>
</dbReference>
<dbReference type="InterPro" id="IPR013500">
    <property type="entry name" value="TopoI_cat_euk"/>
</dbReference>
<feature type="domain" description="DNA topoisomerase I catalytic core eukaryotic-type" evidence="7">
    <location>
        <begin position="91"/>
        <end position="260"/>
    </location>
</feature>
<dbReference type="Pfam" id="PF21338">
    <property type="entry name" value="Top1B_N_bact"/>
    <property type="match status" value="1"/>
</dbReference>
<organism evidence="9 10">
    <name type="scientific">Seohaeicola zhoushanensis</name>
    <dbReference type="NCBI Taxonomy" id="1569283"/>
    <lineage>
        <taxon>Bacteria</taxon>
        <taxon>Pseudomonadati</taxon>
        <taxon>Pseudomonadota</taxon>
        <taxon>Alphaproteobacteria</taxon>
        <taxon>Rhodobacterales</taxon>
        <taxon>Roseobacteraceae</taxon>
        <taxon>Seohaeicola</taxon>
    </lineage>
</organism>
<dbReference type="Pfam" id="PF01028">
    <property type="entry name" value="Topoisom_I"/>
    <property type="match status" value="1"/>
</dbReference>
<accession>A0A8J3H2X0</accession>
<evidence type="ECO:0000313" key="10">
    <source>
        <dbReference type="Proteomes" id="UP000626220"/>
    </source>
</evidence>
<evidence type="ECO:0000256" key="3">
    <source>
        <dbReference type="ARBA" id="ARBA00012891"/>
    </source>
</evidence>
<keyword evidence="10" id="KW-1185">Reference proteome</keyword>
<dbReference type="AlphaFoldDB" id="A0A8J3H2X0"/>
<evidence type="ECO:0000259" key="8">
    <source>
        <dbReference type="Pfam" id="PF21338"/>
    </source>
</evidence>
<evidence type="ECO:0000256" key="1">
    <source>
        <dbReference type="ARBA" id="ARBA00000213"/>
    </source>
</evidence>
<dbReference type="PROSITE" id="PS52038">
    <property type="entry name" value="TOPO_IB_2"/>
    <property type="match status" value="1"/>
</dbReference>
<dbReference type="Proteomes" id="UP000626220">
    <property type="component" value="Unassembled WGS sequence"/>
</dbReference>
<name>A0A8J3H2X0_9RHOB</name>
<comment type="catalytic activity">
    <reaction evidence="1">
        <text>ATP-independent breakage of single-stranded DNA, followed by passage and rejoining.</text>
        <dbReference type="EC" id="5.6.2.1"/>
    </reaction>
</comment>
<dbReference type="InterPro" id="IPR001631">
    <property type="entry name" value="TopoI"/>
</dbReference>
<dbReference type="EC" id="5.6.2.1" evidence="3"/>
<dbReference type="EMBL" id="BNCJ01000023">
    <property type="protein sequence ID" value="GHF69340.1"/>
    <property type="molecule type" value="Genomic_DNA"/>
</dbReference>
<sequence>MAPSDLPAGLTWYPDSRPGITRRRAGRGFSYLAPDGTTIARGTERDRIEALAVPPAYERVWISPRANGHLQATGIDARTRKQYRYHLKWTEAQSAQKYDMLPEFARALPRIRRRITSDLAEDPGGERFALAAALLLIDRLSLRVGNEEYARQNGSYGALTLQRRHLRLTRTGLNLSYTAKGGKQVRRKLTDRKLLQVLNQVRDLPGAELLTWTDDDGAVRTLSSGALNSYLAEAGGADFTAKTFRTWAGTLAAFEAVEAGASTIRALAEAAAHRLANTPAVARKAYIHPDVIALAESPSPSASSAGLSGLSAAENRLLGLLES</sequence>
<keyword evidence="5" id="KW-0238">DNA-binding</keyword>
<evidence type="ECO:0000256" key="6">
    <source>
        <dbReference type="ARBA" id="ARBA00023235"/>
    </source>
</evidence>
<evidence type="ECO:0000256" key="4">
    <source>
        <dbReference type="ARBA" id="ARBA00023029"/>
    </source>
</evidence>
<dbReference type="Gene3D" id="3.90.15.10">
    <property type="entry name" value="Topoisomerase I, Chain A, domain 3"/>
    <property type="match status" value="1"/>
</dbReference>
<reference evidence="9" key="2">
    <citation type="submission" date="2020-09" db="EMBL/GenBank/DDBJ databases">
        <authorList>
            <person name="Sun Q."/>
            <person name="Kim S."/>
        </authorList>
    </citation>
    <scope>NUCLEOTIDE SEQUENCE</scope>
    <source>
        <strain evidence="9">KCTC 42650</strain>
    </source>
</reference>
<dbReference type="GO" id="GO:0003917">
    <property type="term" value="F:DNA topoisomerase type I (single strand cut, ATP-independent) activity"/>
    <property type="evidence" value="ECO:0007669"/>
    <property type="project" value="UniProtKB-EC"/>
</dbReference>
<dbReference type="RefSeq" id="WP_189682433.1">
    <property type="nucleotide sequence ID" value="NZ_BNCJ01000023.1"/>
</dbReference>
<evidence type="ECO:0000313" key="9">
    <source>
        <dbReference type="EMBL" id="GHF69340.1"/>
    </source>
</evidence>